<evidence type="ECO:0000256" key="1">
    <source>
        <dbReference type="SAM" id="Phobius"/>
    </source>
</evidence>
<dbReference type="EMBL" id="JBCGDC010000011">
    <property type="protein sequence ID" value="MFB6392681.1"/>
    <property type="molecule type" value="Genomic_DNA"/>
</dbReference>
<evidence type="ECO:0000313" key="2">
    <source>
        <dbReference type="EMBL" id="MFB6392681.1"/>
    </source>
</evidence>
<dbReference type="RefSeq" id="WP_375733397.1">
    <property type="nucleotide sequence ID" value="NZ_JBCGDC010000011.1"/>
</dbReference>
<feature type="transmembrane region" description="Helical" evidence="1">
    <location>
        <begin position="6"/>
        <end position="22"/>
    </location>
</feature>
<feature type="transmembrane region" description="Helical" evidence="1">
    <location>
        <begin position="74"/>
        <end position="91"/>
    </location>
</feature>
<feature type="transmembrane region" description="Helical" evidence="1">
    <location>
        <begin position="43"/>
        <end position="68"/>
    </location>
</feature>
<keyword evidence="3" id="KW-1185">Reference proteome</keyword>
<name>A0ABV5CLH9_9ACTN</name>
<dbReference type="InterPro" id="IPR021737">
    <property type="entry name" value="Phage_phiKZ_Orf197"/>
</dbReference>
<organism evidence="2 3">
    <name type="scientific">Polymorphospora lycopeni</name>
    <dbReference type="NCBI Taxonomy" id="3140240"/>
    <lineage>
        <taxon>Bacteria</taxon>
        <taxon>Bacillati</taxon>
        <taxon>Actinomycetota</taxon>
        <taxon>Actinomycetes</taxon>
        <taxon>Micromonosporales</taxon>
        <taxon>Micromonosporaceae</taxon>
        <taxon>Polymorphospora</taxon>
    </lineage>
</organism>
<proteinExistence type="predicted"/>
<evidence type="ECO:0000313" key="3">
    <source>
        <dbReference type="Proteomes" id="UP001582793"/>
    </source>
</evidence>
<keyword evidence="1" id="KW-0472">Membrane</keyword>
<dbReference type="Proteomes" id="UP001582793">
    <property type="component" value="Unassembled WGS sequence"/>
</dbReference>
<dbReference type="Pfam" id="PF11750">
    <property type="entry name" value="DUF3307"/>
    <property type="match status" value="1"/>
</dbReference>
<keyword evidence="1" id="KW-0812">Transmembrane</keyword>
<reference evidence="2 3" key="1">
    <citation type="submission" date="2024-04" db="EMBL/GenBank/DDBJ databases">
        <title>Polymorphospora sp. isolated from Baiyangdian Lake in Xiong'an New Area.</title>
        <authorList>
            <person name="Zhang X."/>
            <person name="Liu J."/>
        </authorList>
    </citation>
    <scope>NUCLEOTIDE SEQUENCE [LARGE SCALE GENOMIC DNA]</scope>
    <source>
        <strain evidence="2 3">2-325</strain>
    </source>
</reference>
<comment type="caution">
    <text evidence="2">The sequence shown here is derived from an EMBL/GenBank/DDBJ whole genome shotgun (WGS) entry which is preliminary data.</text>
</comment>
<keyword evidence="1" id="KW-1133">Transmembrane helix</keyword>
<sequence>MTDVLAAFAAVFVTLYVAHLWADHWLQTDWEAKTKGEPGWRGWLACTAHCAGYTATAVVALVGLHVATGWTPDLVAAAVGLGISGGTHYVIDRRVHLRRLADFLGKDKDWLERGGGLYALDQSAHVAFLFVAALVIA</sequence>
<protein>
    <submittedName>
        <fullName evidence="2">DUF3307 domain-containing protein</fullName>
    </submittedName>
</protein>
<accession>A0ABV5CLH9</accession>
<gene>
    <name evidence="2" type="ORF">AAFH96_06115</name>
</gene>